<reference evidence="14" key="3">
    <citation type="submission" date="2022-06" db="UniProtKB">
        <authorList>
            <consortium name="EnsemblMetazoa"/>
        </authorList>
    </citation>
    <scope>IDENTIFICATION</scope>
</reference>
<protein>
    <recommendedName>
        <fullName evidence="2">acetylcholinesterase</fullName>
        <ecNumber evidence="2">3.1.1.7</ecNumber>
    </recommendedName>
</protein>
<evidence type="ECO:0000313" key="14">
    <source>
        <dbReference type="EnsemblMetazoa" id="KAF7489520.1"/>
    </source>
</evidence>
<keyword evidence="15" id="KW-1185">Reference proteome</keyword>
<sequence length="771" mass="88880">MASKHSLTLVVIFLSIGVILSLHFEMILSLRTSQQSKLDDRNAINSTGKVNSTDVSSKNSTKINENNVSPDKSKISKKEIENLKKSKENFDERKFILVRINTNRLETISRNCRNSTNYVSCTTIKRRTATIRGEILQFKRTKIAQFLGIRYAPKPKRFQRSKFSQPETFKIDALKWPPFCPQSNLKSYEYLTKIHNYETDEDCLFLNIWTPYRSIRKSKSILGKLKRLIKPRKLLPVVVFIHGGGFTGMGVSMEAYDGSYVSAIGQVVFVTINYRLGLIGFLNNHFEDFDENKEEFREYGKNLGLLDQIEALKWIRQNIQEFGGDPNRITLQGQSAGAISIGLLMLSDQSKNLFHQAILQSGSPMMLKQIFQSDHYEQVIIKANCTYEPTTNTTDDFETKASKSNFSDIVEEGYIQIDDDDFDVNEDQSSSQINRVERIALLINESLTNSLGNNDSDEKKSIEENSGDVHQDTDYEDDEDEDDEQRRLGLEQIKQRRTEEIRCLERLPLKQLEQIQQLILDTNRISFSPIIPSRLLPDFAEASLDRIVQKNLLLGANLNESTLYLQSEFPKFLPLNSSKMNLQWSDLSDMLAKFDTNRFRREQMIHLARSKIEKHFKPRNEIDFVKAFIIFLSDILFKGPVLKFAKALDHSASAVNIFVYQFQHFTSSYPKWIGAGHWNEMDYVFGLPIRYPSKFTAEEKMLSLKMILIWTNFAKNGKMPSQEGIEWPKFNSSSSSHMNLLESSSSNLTRIGYNLDMTFWDLFDIFYELSG</sequence>
<evidence type="ECO:0000256" key="10">
    <source>
        <dbReference type="SAM" id="MobiDB-lite"/>
    </source>
</evidence>
<feature type="compositionally biased region" description="Basic and acidic residues" evidence="10">
    <location>
        <begin position="456"/>
        <end position="473"/>
    </location>
</feature>
<proteinExistence type="inferred from homology"/>
<dbReference type="Pfam" id="PF00135">
    <property type="entry name" value="COesterase"/>
    <property type="match status" value="2"/>
</dbReference>
<dbReference type="GO" id="GO:0006581">
    <property type="term" value="P:acetylcholine catabolic process"/>
    <property type="evidence" value="ECO:0007669"/>
    <property type="project" value="TreeGrafter"/>
</dbReference>
<dbReference type="Proteomes" id="UP000070412">
    <property type="component" value="Unassembled WGS sequence"/>
</dbReference>
<dbReference type="PANTHER" id="PTHR43918">
    <property type="entry name" value="ACETYLCHOLINESTERASE"/>
    <property type="match status" value="1"/>
</dbReference>
<feature type="region of interest" description="Disordered" evidence="10">
    <location>
        <begin position="41"/>
        <end position="71"/>
    </location>
</feature>
<dbReference type="EC" id="3.1.1.7" evidence="2"/>
<evidence type="ECO:0000256" key="1">
    <source>
        <dbReference type="ARBA" id="ARBA00005964"/>
    </source>
</evidence>
<evidence type="ECO:0000256" key="11">
    <source>
        <dbReference type="SAM" id="Phobius"/>
    </source>
</evidence>
<dbReference type="PROSITE" id="PS00941">
    <property type="entry name" value="CARBOXYLESTERASE_B_2"/>
    <property type="match status" value="1"/>
</dbReference>
<evidence type="ECO:0000259" key="12">
    <source>
        <dbReference type="Pfam" id="PF00135"/>
    </source>
</evidence>
<feature type="active site" description="Charge relay system" evidence="9">
    <location>
        <position position="677"/>
    </location>
</feature>
<evidence type="ECO:0000256" key="5">
    <source>
        <dbReference type="ARBA" id="ARBA00022867"/>
    </source>
</evidence>
<feature type="compositionally biased region" description="Polar residues" evidence="10">
    <location>
        <begin position="43"/>
        <end position="70"/>
    </location>
</feature>
<feature type="compositionally biased region" description="Acidic residues" evidence="10">
    <location>
        <begin position="474"/>
        <end position="483"/>
    </location>
</feature>
<accession>A0A834R341</accession>
<comment type="similarity">
    <text evidence="1">Belongs to the type-B carboxylesterase/lipase family.</text>
</comment>
<dbReference type="SUPFAM" id="SSF53474">
    <property type="entry name" value="alpha/beta-Hydrolases"/>
    <property type="match status" value="1"/>
</dbReference>
<dbReference type="PANTHER" id="PTHR43918:SF4">
    <property type="entry name" value="CARBOXYLIC ESTER HYDROLASE"/>
    <property type="match status" value="1"/>
</dbReference>
<dbReference type="InterPro" id="IPR002018">
    <property type="entry name" value="CarbesteraseB"/>
</dbReference>
<feature type="domain" description="Carboxylesterase type B" evidence="12">
    <location>
        <begin position="123"/>
        <end position="394"/>
    </location>
</feature>
<evidence type="ECO:0000256" key="8">
    <source>
        <dbReference type="ARBA" id="ARBA00048484"/>
    </source>
</evidence>
<dbReference type="EnsemblMetazoa" id="SSS_6643s_mrna">
    <property type="protein sequence ID" value="KAF7489520.1"/>
    <property type="gene ID" value="SSS_6643"/>
</dbReference>
<keyword evidence="11" id="KW-0472">Membrane</keyword>
<dbReference type="InterPro" id="IPR050654">
    <property type="entry name" value="AChE-related_enzymes"/>
</dbReference>
<keyword evidence="4" id="KW-0378">Hydrolase</keyword>
<evidence type="ECO:0000313" key="15">
    <source>
        <dbReference type="Proteomes" id="UP000070412"/>
    </source>
</evidence>
<dbReference type="EMBL" id="WVUK01000064">
    <property type="protein sequence ID" value="KAF7489520.1"/>
    <property type="molecule type" value="Genomic_DNA"/>
</dbReference>
<reference evidence="15" key="1">
    <citation type="journal article" date="2020" name="PLoS Negl. Trop. Dis.">
        <title>High-quality nuclear genome for Sarcoptes scabiei-A critical resource for a neglected parasite.</title>
        <authorList>
            <person name="Korhonen P.K."/>
            <person name="Gasser R.B."/>
            <person name="Ma G."/>
            <person name="Wang T."/>
            <person name="Stroehlein A.J."/>
            <person name="Young N.D."/>
            <person name="Ang C.S."/>
            <person name="Fernando D.D."/>
            <person name="Lu H.C."/>
            <person name="Taylor S."/>
            <person name="Reynolds S.L."/>
            <person name="Mofiz E."/>
            <person name="Najaraj S.H."/>
            <person name="Gowda H."/>
            <person name="Madugundu A."/>
            <person name="Renuse S."/>
            <person name="Holt D."/>
            <person name="Pandey A."/>
            <person name="Papenfuss A.T."/>
            <person name="Fischer K."/>
        </authorList>
    </citation>
    <scope>NUCLEOTIDE SEQUENCE [LARGE SCALE GENOMIC DNA]</scope>
</reference>
<organism evidence="13">
    <name type="scientific">Sarcoptes scabiei</name>
    <name type="common">Itch mite</name>
    <name type="synonym">Acarus scabiei</name>
    <dbReference type="NCBI Taxonomy" id="52283"/>
    <lineage>
        <taxon>Eukaryota</taxon>
        <taxon>Metazoa</taxon>
        <taxon>Ecdysozoa</taxon>
        <taxon>Arthropoda</taxon>
        <taxon>Chelicerata</taxon>
        <taxon>Arachnida</taxon>
        <taxon>Acari</taxon>
        <taxon>Acariformes</taxon>
        <taxon>Sarcoptiformes</taxon>
        <taxon>Astigmata</taxon>
        <taxon>Psoroptidia</taxon>
        <taxon>Sarcoptoidea</taxon>
        <taxon>Sarcoptidae</taxon>
        <taxon>Sarcoptinae</taxon>
        <taxon>Sarcoptes</taxon>
    </lineage>
</organism>
<dbReference type="GO" id="GO:0005886">
    <property type="term" value="C:plasma membrane"/>
    <property type="evidence" value="ECO:0007669"/>
    <property type="project" value="TreeGrafter"/>
</dbReference>
<keyword evidence="7" id="KW-0325">Glycoprotein</keyword>
<dbReference type="InterPro" id="IPR029058">
    <property type="entry name" value="AB_hydrolase_fold"/>
</dbReference>
<reference evidence="13" key="2">
    <citation type="submission" date="2020-01" db="EMBL/GenBank/DDBJ databases">
        <authorList>
            <person name="Korhonen P.K.K."/>
            <person name="Guangxu M.G."/>
            <person name="Wang T.W."/>
            <person name="Stroehlein A.J.S."/>
            <person name="Young N.D."/>
            <person name="Ang C.-S.A."/>
            <person name="Fernando D.W.F."/>
            <person name="Lu H.L."/>
            <person name="Taylor S.T."/>
            <person name="Ehtesham M.E.M."/>
            <person name="Najaraj S.H.N."/>
            <person name="Harsha G.H.G."/>
            <person name="Madugundu A.M."/>
            <person name="Renuse S.R."/>
            <person name="Holt D.H."/>
            <person name="Pandey A.P."/>
            <person name="Papenfuss A.P."/>
            <person name="Gasser R.B.G."/>
            <person name="Fischer K.F."/>
        </authorList>
    </citation>
    <scope>NUCLEOTIDE SEQUENCE</scope>
    <source>
        <strain evidence="13">SSS_KF_BRIS2020</strain>
    </source>
</reference>
<evidence type="ECO:0000256" key="4">
    <source>
        <dbReference type="ARBA" id="ARBA00022801"/>
    </source>
</evidence>
<keyword evidence="11" id="KW-1133">Transmembrane helix</keyword>
<feature type="active site" description="Acyl-ester intermediate" evidence="9">
    <location>
        <position position="335"/>
    </location>
</feature>
<dbReference type="GO" id="GO:0019695">
    <property type="term" value="P:choline metabolic process"/>
    <property type="evidence" value="ECO:0007669"/>
    <property type="project" value="TreeGrafter"/>
</dbReference>
<evidence type="ECO:0000313" key="13">
    <source>
        <dbReference type="EMBL" id="KAF7489520.1"/>
    </source>
</evidence>
<keyword evidence="6" id="KW-1015">Disulfide bond</keyword>
<dbReference type="PRINTS" id="PR00878">
    <property type="entry name" value="CHOLNESTRASE"/>
</dbReference>
<feature type="domain" description="Carboxylesterase type B" evidence="12">
    <location>
        <begin position="497"/>
        <end position="745"/>
    </location>
</feature>
<dbReference type="InterPro" id="IPR000997">
    <property type="entry name" value="Cholinesterase"/>
</dbReference>
<keyword evidence="5" id="KW-0531">Neurotransmitter degradation</keyword>
<dbReference type="Gene3D" id="3.40.50.1820">
    <property type="entry name" value="alpha/beta hydrolase"/>
    <property type="match status" value="2"/>
</dbReference>
<dbReference type="InterPro" id="IPR019819">
    <property type="entry name" value="Carboxylesterase_B_CS"/>
</dbReference>
<evidence type="ECO:0000256" key="2">
    <source>
        <dbReference type="ARBA" id="ARBA00013276"/>
    </source>
</evidence>
<dbReference type="InterPro" id="IPR019826">
    <property type="entry name" value="Carboxylesterase_B_AS"/>
</dbReference>
<dbReference type="GO" id="GO:0003990">
    <property type="term" value="F:acetylcholinesterase activity"/>
    <property type="evidence" value="ECO:0007669"/>
    <property type="project" value="UniProtKB-EC"/>
</dbReference>
<feature type="active site" description="Charge relay system" evidence="9">
    <location>
        <position position="560"/>
    </location>
</feature>
<dbReference type="OrthoDB" id="3200163at2759"/>
<comment type="catalytic activity">
    <reaction evidence="8">
        <text>acetylcholine + H2O = choline + acetate + H(+)</text>
        <dbReference type="Rhea" id="RHEA:17561"/>
        <dbReference type="ChEBI" id="CHEBI:15354"/>
        <dbReference type="ChEBI" id="CHEBI:15355"/>
        <dbReference type="ChEBI" id="CHEBI:15377"/>
        <dbReference type="ChEBI" id="CHEBI:15378"/>
        <dbReference type="ChEBI" id="CHEBI:30089"/>
        <dbReference type="EC" id="3.1.1.7"/>
    </reaction>
</comment>
<evidence type="ECO:0000256" key="7">
    <source>
        <dbReference type="ARBA" id="ARBA00023180"/>
    </source>
</evidence>
<evidence type="ECO:0000256" key="6">
    <source>
        <dbReference type="ARBA" id="ARBA00023157"/>
    </source>
</evidence>
<evidence type="ECO:0000256" key="9">
    <source>
        <dbReference type="PIRSR" id="PIRSR600997-1"/>
    </source>
</evidence>
<evidence type="ECO:0000256" key="3">
    <source>
        <dbReference type="ARBA" id="ARBA00022487"/>
    </source>
</evidence>
<gene>
    <name evidence="13" type="ORF">SSS_6643</name>
</gene>
<name>A0A834R341_SARSC</name>
<feature type="region of interest" description="Disordered" evidence="10">
    <location>
        <begin position="450"/>
        <end position="485"/>
    </location>
</feature>
<dbReference type="PROSITE" id="PS00122">
    <property type="entry name" value="CARBOXYLESTERASE_B_1"/>
    <property type="match status" value="1"/>
</dbReference>
<dbReference type="AlphaFoldDB" id="A0A834R341"/>
<keyword evidence="3" id="KW-0719">Serine esterase</keyword>
<keyword evidence="11" id="KW-0812">Transmembrane</keyword>
<feature type="transmembrane region" description="Helical" evidence="11">
    <location>
        <begin position="6"/>
        <end position="28"/>
    </location>
</feature>
<dbReference type="GO" id="GO:0005615">
    <property type="term" value="C:extracellular space"/>
    <property type="evidence" value="ECO:0007669"/>
    <property type="project" value="TreeGrafter"/>
</dbReference>